<evidence type="ECO:0000256" key="1">
    <source>
        <dbReference type="ARBA" id="ARBA00043978"/>
    </source>
</evidence>
<gene>
    <name evidence="2" type="ORF">CSSPTR1EN2_LOCUS4245</name>
</gene>
<dbReference type="Proteomes" id="UP001497512">
    <property type="component" value="Chromosome 12"/>
</dbReference>
<proteinExistence type="inferred from homology"/>
<evidence type="ECO:0008006" key="4">
    <source>
        <dbReference type="Google" id="ProtNLM"/>
    </source>
</evidence>
<dbReference type="PANTHER" id="PTHR35319">
    <property type="match status" value="1"/>
</dbReference>
<accession>A0ABP0TJA9</accession>
<comment type="similarity">
    <text evidence="1">Belongs to the ycf54 family.</text>
</comment>
<dbReference type="Gene3D" id="3.30.70.1860">
    <property type="entry name" value="Uncharacterised protein family Ycf54"/>
    <property type="match status" value="1"/>
</dbReference>
<organism evidence="2 3">
    <name type="scientific">Sphagnum troendelagicum</name>
    <dbReference type="NCBI Taxonomy" id="128251"/>
    <lineage>
        <taxon>Eukaryota</taxon>
        <taxon>Viridiplantae</taxon>
        <taxon>Streptophyta</taxon>
        <taxon>Embryophyta</taxon>
        <taxon>Bryophyta</taxon>
        <taxon>Sphagnophytina</taxon>
        <taxon>Sphagnopsida</taxon>
        <taxon>Sphagnales</taxon>
        <taxon>Sphagnaceae</taxon>
        <taxon>Sphagnum</taxon>
    </lineage>
</organism>
<dbReference type="PANTHER" id="PTHR35319:SF2">
    <property type="entry name" value="YCF54"/>
    <property type="match status" value="1"/>
</dbReference>
<evidence type="ECO:0000313" key="2">
    <source>
        <dbReference type="EMBL" id="CAK9198055.1"/>
    </source>
</evidence>
<protein>
    <recommendedName>
        <fullName evidence="4">Ycf54</fullName>
    </recommendedName>
</protein>
<reference evidence="2" key="1">
    <citation type="submission" date="2024-02" db="EMBL/GenBank/DDBJ databases">
        <authorList>
            <consortium name="ELIXIR-Norway"/>
            <consortium name="Elixir Norway"/>
        </authorList>
    </citation>
    <scope>NUCLEOTIDE SEQUENCE</scope>
</reference>
<evidence type="ECO:0000313" key="3">
    <source>
        <dbReference type="Proteomes" id="UP001497512"/>
    </source>
</evidence>
<name>A0ABP0TJA9_9BRYO</name>
<sequence>MASAPCFVAAAPCAAASCSVESSTTTASTGLRRGLHSARVAAVVQPARSLSCGSSLAGTALQSRVCNKRVRPAGVERGTAAAVVRAVAAERVVEALEPSQTSTDQKTKYYFLVANAKFMLDDEEHFQELMQERLRNFSERNKEQNFWLAIEPKFLDKFPDVAKRLNRPAVALVSTDKVWITFMKLRMDRVLRGEYEADTLKEALASNPVELKFEKPQVWKAPYPKYEGEWWTPFLLKEAEQTAS</sequence>
<keyword evidence="3" id="KW-1185">Reference proteome</keyword>
<dbReference type="InterPro" id="IPR038409">
    <property type="entry name" value="Ycf54-like_sf"/>
</dbReference>
<dbReference type="InterPro" id="IPR019616">
    <property type="entry name" value="Ycf54"/>
</dbReference>
<dbReference type="EMBL" id="OZ019904">
    <property type="protein sequence ID" value="CAK9198055.1"/>
    <property type="molecule type" value="Genomic_DNA"/>
</dbReference>
<dbReference type="Pfam" id="PF10674">
    <property type="entry name" value="Ycf54"/>
    <property type="match status" value="1"/>
</dbReference>